<evidence type="ECO:0000256" key="14">
    <source>
        <dbReference type="ARBA" id="ARBA00048721"/>
    </source>
</evidence>
<dbReference type="PANTHER" id="PTHR12039:SF0">
    <property type="entry name" value="NICOTINAMIDE-NUCLEOTIDE ADENYLYLTRANSFERASE"/>
    <property type="match status" value="1"/>
</dbReference>
<accession>A0A2G5ICK7</accession>
<dbReference type="InterPro" id="IPR004821">
    <property type="entry name" value="Cyt_trans-like"/>
</dbReference>
<keyword evidence="8 17" id="KW-0808">Transferase</keyword>
<evidence type="ECO:0000256" key="15">
    <source>
        <dbReference type="ARBA" id="ARBA00049001"/>
    </source>
</evidence>
<dbReference type="SUPFAM" id="SSF52374">
    <property type="entry name" value="Nucleotidylyl transferase"/>
    <property type="match status" value="1"/>
</dbReference>
<dbReference type="GO" id="GO:0009435">
    <property type="term" value="P:NAD+ biosynthetic process"/>
    <property type="evidence" value="ECO:0007669"/>
    <property type="project" value="UniProtKB-UniPathway"/>
</dbReference>
<evidence type="ECO:0000256" key="10">
    <source>
        <dbReference type="ARBA" id="ARBA00022741"/>
    </source>
</evidence>
<sequence>MRPTVFVDHAHRTLARCSPSLHGRLLLSSSPPHPCATIVDPATAALRRLVLRRPKPHGLGPAARARLTPACFHLPRPRPCCSSTEPSFARRVRLRNLINYHLPSPSPRKAAMADDIRGDMTLDEYEFPHRRLRRSIQSSDRTPLILVACGSFSPITFLHLRMFEMAADYARFNTNFEVVGAYLSCVGDAYKKTGLVKAEHRINMCTLAVQQSSWISVDPWEALHSEYLETAKVLDHFDHEINEVIGGVETPVGKKRCRIALLAGADLIQTMGTPGVWADKDIDYILRNFGAFIVERSGTDIDEALATLGTWKDNIWVIQQLVQNDISSTKIRLFRRRDMSIRYLVPEQVVNYIEDHNLYDEDGAASSGGSSEKGKRAGESSGVAAME</sequence>
<evidence type="ECO:0000256" key="16">
    <source>
        <dbReference type="ARBA" id="ARBA00093425"/>
    </source>
</evidence>
<comment type="function">
    <text evidence="16">Catalyzes the formation of NAD(+) from nicotinamide mononucleotide (NMN) and ATP. Can also use the deamidated form; nicotinic acid mononucleotide (NaMN) as substrate with the same efficiency. Can use triazofurin monophosphate (TrMP) as substrate. Can also use GTP and ITP as nucleotide donors. Also catalyzes the reverse reaction, i.e. the pyrophosphorolytic cleavage of NAD(+). For the pyrophosphorolytic activity, can use NAD(+), NADH, NaAD, nicotinic acid adenine dinucleotide phosphate (NHD), nicotinamide guanine dinucleotide (NGD) as substrates. Fails to cleave phosphorylated dinucleotides NADP(+), NADPH and NaADP(+). Protects against axonal degeneration following injury. May be involved in the maintenance of axonal integrity. Also functions as a stress-response chaperone protein that prevents toxic aggregation of proteins; this function may be independent of its NAD(+) synthesis activity.</text>
</comment>
<comment type="subcellular location">
    <subcellularLocation>
        <location evidence="2">Mitochondrion</location>
    </subcellularLocation>
</comment>
<dbReference type="EC" id="2.7.7.18" evidence="17"/>
<keyword evidence="7 17" id="KW-0662">Pyridine nucleotide biosynthesis</keyword>
<name>A0A2G5ICK7_CERBT</name>
<evidence type="ECO:0000256" key="1">
    <source>
        <dbReference type="ARBA" id="ARBA00001946"/>
    </source>
</evidence>
<dbReference type="PANTHER" id="PTHR12039">
    <property type="entry name" value="NICOTINAMIDE MONONUCLEOTIDE ADENYLYLTRANSFERASE"/>
    <property type="match status" value="1"/>
</dbReference>
<dbReference type="InterPro" id="IPR005248">
    <property type="entry name" value="NadD/NMNAT"/>
</dbReference>
<evidence type="ECO:0000313" key="20">
    <source>
        <dbReference type="EMBL" id="PIB02548.1"/>
    </source>
</evidence>
<dbReference type="EC" id="2.7.7.1" evidence="17"/>
<dbReference type="AlphaFoldDB" id="A0A2G5ICK7"/>
<dbReference type="Gene3D" id="3.40.50.620">
    <property type="entry name" value="HUPs"/>
    <property type="match status" value="1"/>
</dbReference>
<evidence type="ECO:0000256" key="18">
    <source>
        <dbReference type="SAM" id="MobiDB-lite"/>
    </source>
</evidence>
<dbReference type="UniPathway" id="UPA00253">
    <property type="reaction ID" value="UER00332"/>
</dbReference>
<organism evidence="20 21">
    <name type="scientific">Cercospora beticola</name>
    <name type="common">Sugarbeet leaf spot fungus</name>
    <dbReference type="NCBI Taxonomy" id="122368"/>
    <lineage>
        <taxon>Eukaryota</taxon>
        <taxon>Fungi</taxon>
        <taxon>Dikarya</taxon>
        <taxon>Ascomycota</taxon>
        <taxon>Pezizomycotina</taxon>
        <taxon>Dothideomycetes</taxon>
        <taxon>Dothideomycetidae</taxon>
        <taxon>Mycosphaerellales</taxon>
        <taxon>Mycosphaerellaceae</taxon>
        <taxon>Cercospora</taxon>
    </lineage>
</organism>
<evidence type="ECO:0000256" key="6">
    <source>
        <dbReference type="ARBA" id="ARBA00011881"/>
    </source>
</evidence>
<dbReference type="Proteomes" id="UP000230605">
    <property type="component" value="Chromosome 1"/>
</dbReference>
<evidence type="ECO:0000256" key="8">
    <source>
        <dbReference type="ARBA" id="ARBA00022679"/>
    </source>
</evidence>
<feature type="domain" description="Cytidyltransferase-like" evidence="19">
    <location>
        <begin position="147"/>
        <end position="332"/>
    </location>
</feature>
<keyword evidence="10 17" id="KW-0547">Nucleotide-binding</keyword>
<comment type="subunit">
    <text evidence="6">Homotetramer.</text>
</comment>
<evidence type="ECO:0000256" key="9">
    <source>
        <dbReference type="ARBA" id="ARBA00022695"/>
    </source>
</evidence>
<dbReference type="InterPro" id="IPR014729">
    <property type="entry name" value="Rossmann-like_a/b/a_fold"/>
</dbReference>
<evidence type="ECO:0000256" key="7">
    <source>
        <dbReference type="ARBA" id="ARBA00022642"/>
    </source>
</evidence>
<proteinExistence type="inferred from homology"/>
<comment type="catalytic activity">
    <reaction evidence="15 17">
        <text>beta-nicotinamide D-ribonucleotide + ATP + H(+) = diphosphate + NAD(+)</text>
        <dbReference type="Rhea" id="RHEA:21360"/>
        <dbReference type="ChEBI" id="CHEBI:14649"/>
        <dbReference type="ChEBI" id="CHEBI:15378"/>
        <dbReference type="ChEBI" id="CHEBI:30616"/>
        <dbReference type="ChEBI" id="CHEBI:33019"/>
        <dbReference type="ChEBI" id="CHEBI:57540"/>
        <dbReference type="EC" id="2.7.7.1"/>
    </reaction>
</comment>
<dbReference type="GO" id="GO:0004515">
    <property type="term" value="F:nicotinate-nucleotide adenylyltransferase activity"/>
    <property type="evidence" value="ECO:0007669"/>
    <property type="project" value="UniProtKB-EC"/>
</dbReference>
<dbReference type="InterPro" id="IPR051182">
    <property type="entry name" value="Euk_NMN_adenylyltrnsfrase"/>
</dbReference>
<comment type="caution">
    <text evidence="20">The sequence shown here is derived from an EMBL/GenBank/DDBJ whole genome shotgun (WGS) entry which is preliminary data.</text>
</comment>
<dbReference type="GO" id="GO:0000309">
    <property type="term" value="F:nicotinamide-nucleotide adenylyltransferase activity"/>
    <property type="evidence" value="ECO:0007669"/>
    <property type="project" value="UniProtKB-EC"/>
</dbReference>
<comment type="cofactor">
    <cofactor evidence="1">
        <name>Mg(2+)</name>
        <dbReference type="ChEBI" id="CHEBI:18420"/>
    </cofactor>
</comment>
<evidence type="ECO:0000256" key="4">
    <source>
        <dbReference type="ARBA" id="ARBA00005019"/>
    </source>
</evidence>
<dbReference type="Pfam" id="PF01467">
    <property type="entry name" value="CTP_transf_like"/>
    <property type="match status" value="1"/>
</dbReference>
<gene>
    <name evidence="20" type="ORF">CB0940_01104</name>
</gene>
<reference evidence="20 21" key="1">
    <citation type="submission" date="2015-10" db="EMBL/GenBank/DDBJ databases">
        <title>The cercosporin biosynthetic gene cluster was horizontally transferred to several fungal lineages and shown to be expanded in Cercospora beticola based on microsynteny with recipient genomes.</title>
        <authorList>
            <person name="De Jonge R."/>
            <person name="Ebert M.K."/>
            <person name="Suttle J.C."/>
            <person name="Jurick Ii W.M."/>
            <person name="Secor G.A."/>
            <person name="Thomma B.P."/>
            <person name="Van De Peer Y."/>
            <person name="Bolton M.D."/>
        </authorList>
    </citation>
    <scope>NUCLEOTIDE SEQUENCE [LARGE SCALE GENOMIC DNA]</scope>
    <source>
        <strain evidence="20 21">09-40</strain>
    </source>
</reference>
<evidence type="ECO:0000259" key="19">
    <source>
        <dbReference type="Pfam" id="PF01467"/>
    </source>
</evidence>
<keyword evidence="11 17" id="KW-0067">ATP-binding</keyword>
<evidence type="ECO:0000256" key="11">
    <source>
        <dbReference type="ARBA" id="ARBA00022840"/>
    </source>
</evidence>
<evidence type="ECO:0000256" key="17">
    <source>
        <dbReference type="RuleBase" id="RU362021"/>
    </source>
</evidence>
<dbReference type="NCBIfam" id="TIGR00482">
    <property type="entry name" value="nicotinate (nicotinamide) nucleotide adenylyltransferase"/>
    <property type="match status" value="1"/>
</dbReference>
<comment type="similarity">
    <text evidence="5 17">Belongs to the eukaryotic NMN adenylyltransferase family.</text>
</comment>
<dbReference type="FunFam" id="3.40.50.620:FF:000221">
    <property type="entry name" value="Nicotinamide/nicotinic acid mononucleotide adenylyltransferase 3"/>
    <property type="match status" value="1"/>
</dbReference>
<evidence type="ECO:0000256" key="3">
    <source>
        <dbReference type="ARBA" id="ARBA00004658"/>
    </source>
</evidence>
<evidence type="ECO:0000256" key="12">
    <source>
        <dbReference type="ARBA" id="ARBA00023027"/>
    </source>
</evidence>
<comment type="catalytic activity">
    <reaction evidence="14 17">
        <text>nicotinate beta-D-ribonucleotide + ATP + H(+) = deamido-NAD(+) + diphosphate</text>
        <dbReference type="Rhea" id="RHEA:22860"/>
        <dbReference type="ChEBI" id="CHEBI:15378"/>
        <dbReference type="ChEBI" id="CHEBI:30616"/>
        <dbReference type="ChEBI" id="CHEBI:33019"/>
        <dbReference type="ChEBI" id="CHEBI:57502"/>
        <dbReference type="ChEBI" id="CHEBI:58437"/>
        <dbReference type="EC" id="2.7.7.18"/>
    </reaction>
</comment>
<dbReference type="CDD" id="cd09286">
    <property type="entry name" value="NMNAT_Eukarya"/>
    <property type="match status" value="1"/>
</dbReference>
<dbReference type="GO" id="GO:0005524">
    <property type="term" value="F:ATP binding"/>
    <property type="evidence" value="ECO:0007669"/>
    <property type="project" value="UniProtKB-KW"/>
</dbReference>
<dbReference type="InterPro" id="IPR045094">
    <property type="entry name" value="NMNAT_euk"/>
</dbReference>
<keyword evidence="13" id="KW-0496">Mitochondrion</keyword>
<comment type="pathway">
    <text evidence="4">Cofactor biosynthesis; NAD(+) biosynthesis; deamido-NAD(+) from nicotinate D-ribonucleotide: step 1/1.</text>
</comment>
<keyword evidence="12 17" id="KW-0520">NAD</keyword>
<keyword evidence="9 17" id="KW-0548">Nucleotidyltransferase</keyword>
<evidence type="ECO:0000256" key="13">
    <source>
        <dbReference type="ARBA" id="ARBA00023128"/>
    </source>
</evidence>
<evidence type="ECO:0000256" key="2">
    <source>
        <dbReference type="ARBA" id="ARBA00004173"/>
    </source>
</evidence>
<evidence type="ECO:0000313" key="21">
    <source>
        <dbReference type="Proteomes" id="UP000230605"/>
    </source>
</evidence>
<dbReference type="EMBL" id="LKMD01000100">
    <property type="protein sequence ID" value="PIB02548.1"/>
    <property type="molecule type" value="Genomic_DNA"/>
</dbReference>
<dbReference type="OrthoDB" id="422187at2759"/>
<feature type="region of interest" description="Disordered" evidence="18">
    <location>
        <begin position="363"/>
        <end position="387"/>
    </location>
</feature>
<comment type="pathway">
    <text evidence="3 17">Cofactor biosynthesis; NAD(+) biosynthesis; NAD(+) from nicotinamide D-ribonucleotide: step 1/1.</text>
</comment>
<evidence type="ECO:0000256" key="5">
    <source>
        <dbReference type="ARBA" id="ARBA00007064"/>
    </source>
</evidence>
<protein>
    <recommendedName>
        <fullName evidence="17">Nicotinamide-nucleotide adenylyltransferase</fullName>
        <ecNumber evidence="17">2.7.7.1</ecNumber>
        <ecNumber evidence="17">2.7.7.18</ecNumber>
    </recommendedName>
</protein>
<dbReference type="GO" id="GO:0005759">
    <property type="term" value="C:mitochondrial matrix"/>
    <property type="evidence" value="ECO:0007669"/>
    <property type="project" value="UniProtKB-ARBA"/>
</dbReference>